<dbReference type="PANTHER" id="PTHR37947:SF1">
    <property type="entry name" value="BLL2462 PROTEIN"/>
    <property type="match status" value="1"/>
</dbReference>
<dbReference type="RefSeq" id="WP_112112696.1">
    <property type="nucleotide sequence ID" value="NZ_QLSZ01000003.1"/>
</dbReference>
<accession>A0A328YK55</accession>
<evidence type="ECO:0000256" key="1">
    <source>
        <dbReference type="SAM" id="Phobius"/>
    </source>
</evidence>
<comment type="caution">
    <text evidence="2">The sequence shown here is derived from an EMBL/GenBank/DDBJ whole genome shotgun (WGS) entry which is preliminary data.</text>
</comment>
<feature type="transmembrane region" description="Helical" evidence="1">
    <location>
        <begin position="37"/>
        <end position="58"/>
    </location>
</feature>
<keyword evidence="3" id="KW-1185">Reference proteome</keyword>
<gene>
    <name evidence="2" type="ORF">CLV55_103223</name>
</gene>
<dbReference type="Proteomes" id="UP000248840">
    <property type="component" value="Unassembled WGS sequence"/>
</dbReference>
<evidence type="ECO:0000313" key="3">
    <source>
        <dbReference type="Proteomes" id="UP000248840"/>
    </source>
</evidence>
<keyword evidence="1" id="KW-1133">Transmembrane helix</keyword>
<proteinExistence type="predicted"/>
<reference evidence="2 3" key="1">
    <citation type="submission" date="2018-06" db="EMBL/GenBank/DDBJ databases">
        <title>Genomic Encyclopedia of Archaeal and Bacterial Type Strains, Phase II (KMG-II): from individual species to whole genera.</title>
        <authorList>
            <person name="Goeker M."/>
        </authorList>
    </citation>
    <scope>NUCLEOTIDE SEQUENCE [LARGE SCALE GENOMIC DNA]</scope>
    <source>
        <strain evidence="2 3">DSM 25663</strain>
    </source>
</reference>
<name>A0A328YK55_9FLAO</name>
<evidence type="ECO:0000313" key="2">
    <source>
        <dbReference type="EMBL" id="RAR73900.1"/>
    </source>
</evidence>
<feature type="transmembrane region" description="Helical" evidence="1">
    <location>
        <begin position="6"/>
        <end position="25"/>
    </location>
</feature>
<feature type="transmembrane region" description="Helical" evidence="1">
    <location>
        <begin position="654"/>
        <end position="671"/>
    </location>
</feature>
<dbReference type="OrthoDB" id="9763076at2"/>
<dbReference type="EMBL" id="QLSZ01000003">
    <property type="protein sequence ID" value="RAR73900.1"/>
    <property type="molecule type" value="Genomic_DNA"/>
</dbReference>
<dbReference type="PANTHER" id="PTHR37947">
    <property type="entry name" value="BLL2462 PROTEIN"/>
    <property type="match status" value="1"/>
</dbReference>
<keyword evidence="1" id="KW-0812">Transmembrane</keyword>
<sequence>MNPSTILFLVISVLVAGGISYFQYYYKAKSLLKVTKLLAFLRFLIVFGILLLLINPMIRSHTYEVQKTPLAVLVDNSSSIFHLNAKKTQQDICQKLLSNSELKRKFDVQAFAFDADCKPLNKTEDITLKGTQTNLEAAAKNVKSIYKNTKYVTALLSDGNQTTGADYVFGFDQENKVYPIVLGDTTTYLDLKISRINVNKYAFHKNKFPVEVFLQYAGTKNVQAQFSIAIGNEKLYTEKVLFTPEKKSVVLNALLPANGTGVQVYTASIVSLEKEKNTYNNSKKFAVEIIEQKTEVALIAAINHPDLGALKRSIESNAQRKVTILKPNSISDLQKYNVLIFYQPNASFKSVMDSNAKLKINSWIITGNDTDFNFLNQQQQAVDFKMASQKEDYLAVYNTDFNLFALDDFGFEGFPPLENLFGNITVKNNLIPLLSSRIRNVDTGAPLFAFEENLGKRNAFLFGENLWKWRAKSYVDTKSYEKFDTFLSKVIQFLASNDARKSLIVNHERFYNYGDALEITAQYFNKNYEFDDKAKLTISLTNKKTKQVKNYDLLKSTNCFKVNLDGLTPGSYSFVVKELQSNTSYSGNFEIIDFDIEKQFVNPDLTKLKQLAVQTKGAIVLPNQVDAFIKQLIDNTEYKTIEKEVVKNTPLLDWYWILIGLVVLLGLEWFVRKYNGLL</sequence>
<dbReference type="AlphaFoldDB" id="A0A328YK55"/>
<organism evidence="2 3">
    <name type="scientific">Flavobacterium aciduliphilum</name>
    <dbReference type="NCBI Taxonomy" id="1101402"/>
    <lineage>
        <taxon>Bacteria</taxon>
        <taxon>Pseudomonadati</taxon>
        <taxon>Bacteroidota</taxon>
        <taxon>Flavobacteriia</taxon>
        <taxon>Flavobacteriales</taxon>
        <taxon>Flavobacteriaceae</taxon>
        <taxon>Flavobacterium</taxon>
    </lineage>
</organism>
<evidence type="ECO:0008006" key="4">
    <source>
        <dbReference type="Google" id="ProtNLM"/>
    </source>
</evidence>
<keyword evidence="1" id="KW-0472">Membrane</keyword>
<protein>
    <recommendedName>
        <fullName evidence="4">VWA domain-containing protein</fullName>
    </recommendedName>
</protein>